<keyword evidence="1" id="KW-0812">Transmembrane</keyword>
<evidence type="ECO:0000313" key="3">
    <source>
        <dbReference type="Proteomes" id="UP000193804"/>
    </source>
</evidence>
<dbReference type="Proteomes" id="UP000193804">
    <property type="component" value="Unassembled WGS sequence"/>
</dbReference>
<dbReference type="RefSeq" id="WP_085518382.1">
    <property type="nucleotide sequence ID" value="NZ_FXAW01000007.1"/>
</dbReference>
<proteinExistence type="predicted"/>
<dbReference type="EMBL" id="FXAW01000007">
    <property type="protein sequence ID" value="SMG46222.1"/>
    <property type="molecule type" value="Genomic_DNA"/>
</dbReference>
<dbReference type="OrthoDB" id="982086at2"/>
<dbReference type="AlphaFoldDB" id="A0A1X7KYW5"/>
<protein>
    <recommendedName>
        <fullName evidence="4">Cbb3-type cytochrome oxidase component FixQ</fullName>
    </recommendedName>
</protein>
<accession>A0A1X7KYW5</accession>
<evidence type="ECO:0008006" key="4">
    <source>
        <dbReference type="Google" id="ProtNLM"/>
    </source>
</evidence>
<sequence length="67" mass="8110">MFKHYFETIDNVEIFPIISLSIFFIFFVGLIWWVIRADKSYINKMKSLPMEEDDVTYKNDSKNEKSH</sequence>
<keyword evidence="1" id="KW-0472">Membrane</keyword>
<feature type="transmembrane region" description="Helical" evidence="1">
    <location>
        <begin position="14"/>
        <end position="35"/>
    </location>
</feature>
<name>A0A1X7KYW5_9BACT</name>
<gene>
    <name evidence="2" type="ORF">SAMN05661096_03247</name>
</gene>
<keyword evidence="3" id="KW-1185">Reference proteome</keyword>
<organism evidence="2 3">
    <name type="scientific">Marivirga sericea</name>
    <dbReference type="NCBI Taxonomy" id="1028"/>
    <lineage>
        <taxon>Bacteria</taxon>
        <taxon>Pseudomonadati</taxon>
        <taxon>Bacteroidota</taxon>
        <taxon>Cytophagia</taxon>
        <taxon>Cytophagales</taxon>
        <taxon>Marivirgaceae</taxon>
        <taxon>Marivirga</taxon>
    </lineage>
</organism>
<reference evidence="3" key="1">
    <citation type="submission" date="2017-04" db="EMBL/GenBank/DDBJ databases">
        <authorList>
            <person name="Varghese N."/>
            <person name="Submissions S."/>
        </authorList>
    </citation>
    <scope>NUCLEOTIDE SEQUENCE [LARGE SCALE GENOMIC DNA]</scope>
    <source>
        <strain evidence="3">DSM 4125</strain>
    </source>
</reference>
<evidence type="ECO:0000313" key="2">
    <source>
        <dbReference type="EMBL" id="SMG46222.1"/>
    </source>
</evidence>
<evidence type="ECO:0000256" key="1">
    <source>
        <dbReference type="SAM" id="Phobius"/>
    </source>
</evidence>
<dbReference type="STRING" id="1028.SAMN05661096_03247"/>
<keyword evidence="1" id="KW-1133">Transmembrane helix</keyword>